<feature type="transmembrane region" description="Helical" evidence="1">
    <location>
        <begin position="71"/>
        <end position="92"/>
    </location>
</feature>
<keyword evidence="1" id="KW-0812">Transmembrane</keyword>
<dbReference type="Proteomes" id="UP000004200">
    <property type="component" value="Unassembled WGS sequence"/>
</dbReference>
<protein>
    <recommendedName>
        <fullName evidence="4">Transmembrane protein</fullName>
    </recommendedName>
</protein>
<name>G2DZC1_9GAMM</name>
<evidence type="ECO:0000256" key="1">
    <source>
        <dbReference type="SAM" id="Phobius"/>
    </source>
</evidence>
<evidence type="ECO:0008006" key="4">
    <source>
        <dbReference type="Google" id="ProtNLM"/>
    </source>
</evidence>
<organism evidence="2 3">
    <name type="scientific">Thiorhodococcus drewsii AZ1</name>
    <dbReference type="NCBI Taxonomy" id="765913"/>
    <lineage>
        <taxon>Bacteria</taxon>
        <taxon>Pseudomonadati</taxon>
        <taxon>Pseudomonadota</taxon>
        <taxon>Gammaproteobacteria</taxon>
        <taxon>Chromatiales</taxon>
        <taxon>Chromatiaceae</taxon>
        <taxon>Thiorhodococcus</taxon>
    </lineage>
</organism>
<reference evidence="2 3" key="1">
    <citation type="submission" date="2011-06" db="EMBL/GenBank/DDBJ databases">
        <title>The draft genome of Thiorhodococcus drewsii AZ1.</title>
        <authorList>
            <consortium name="US DOE Joint Genome Institute (JGI-PGF)"/>
            <person name="Lucas S."/>
            <person name="Han J."/>
            <person name="Lapidus A."/>
            <person name="Cheng J.-F."/>
            <person name="Goodwin L."/>
            <person name="Pitluck S."/>
            <person name="Peters L."/>
            <person name="Land M.L."/>
            <person name="Hauser L."/>
            <person name="Vogl K."/>
            <person name="Liu Z."/>
            <person name="Imhoff J."/>
            <person name="Thiel V."/>
            <person name="Frigaard N.-U."/>
            <person name="Bryant D.A."/>
            <person name="Woyke T.J."/>
        </authorList>
    </citation>
    <scope>NUCLEOTIDE SEQUENCE [LARGE SCALE GENOMIC DNA]</scope>
    <source>
        <strain evidence="2 3">AZ1</strain>
    </source>
</reference>
<keyword evidence="1" id="KW-0472">Membrane</keyword>
<dbReference type="STRING" id="765913.ThidrDRAFT_1384"/>
<accession>G2DZC1</accession>
<dbReference type="eggNOG" id="ENOG5032YDC">
    <property type="taxonomic scope" value="Bacteria"/>
</dbReference>
<proteinExistence type="predicted"/>
<evidence type="ECO:0000313" key="2">
    <source>
        <dbReference type="EMBL" id="EGV32148.1"/>
    </source>
</evidence>
<keyword evidence="3" id="KW-1185">Reference proteome</keyword>
<dbReference type="OrthoDB" id="8911335at2"/>
<comment type="caution">
    <text evidence="2">The sequence shown here is derived from an EMBL/GenBank/DDBJ whole genome shotgun (WGS) entry which is preliminary data.</text>
</comment>
<feature type="transmembrane region" description="Helical" evidence="1">
    <location>
        <begin position="46"/>
        <end position="64"/>
    </location>
</feature>
<evidence type="ECO:0000313" key="3">
    <source>
        <dbReference type="Proteomes" id="UP000004200"/>
    </source>
</evidence>
<gene>
    <name evidence="2" type="ORF">ThidrDRAFT_1384</name>
</gene>
<dbReference type="AlphaFoldDB" id="G2DZC1"/>
<sequence length="93" mass="9844">MAGMQRDWIGKTSAGLVLGLGLAFALAGLAAWCGEGPGAPNKTQFVMWLVAPIWLGVQSLVYLFRSGARAWIWLGTANLLAFSGLVLCRHLAG</sequence>
<keyword evidence="1" id="KW-1133">Transmembrane helix</keyword>
<dbReference type="RefSeq" id="WP_007040098.1">
    <property type="nucleotide sequence ID" value="NZ_AFWT01000008.1"/>
</dbReference>
<dbReference type="EMBL" id="AFWT01000008">
    <property type="protein sequence ID" value="EGV32148.1"/>
    <property type="molecule type" value="Genomic_DNA"/>
</dbReference>